<evidence type="ECO:0000256" key="2">
    <source>
        <dbReference type="ARBA" id="ARBA00022723"/>
    </source>
</evidence>
<dbReference type="AlphaFoldDB" id="A0A1H1SKA6"/>
<keyword evidence="4" id="KW-0408">Iron</keyword>
<evidence type="ECO:0000256" key="4">
    <source>
        <dbReference type="ARBA" id="ARBA00023004"/>
    </source>
</evidence>
<name>A0A1H1SKA6_9BRAD</name>
<dbReference type="InterPro" id="IPR036922">
    <property type="entry name" value="Rieske_2Fe-2S_sf"/>
</dbReference>
<protein>
    <submittedName>
        <fullName evidence="7">Rieske [2Fe-2S] domain-containing protein</fullName>
    </submittedName>
</protein>
<evidence type="ECO:0000256" key="3">
    <source>
        <dbReference type="ARBA" id="ARBA00023002"/>
    </source>
</evidence>
<keyword evidence="2" id="KW-0479">Metal-binding</keyword>
<accession>A0A1H1SKA6</accession>
<dbReference type="PANTHER" id="PTHR21266:SF59">
    <property type="entry name" value="BLR4922 PROTEIN"/>
    <property type="match status" value="1"/>
</dbReference>
<dbReference type="Pfam" id="PF00355">
    <property type="entry name" value="Rieske"/>
    <property type="match status" value="1"/>
</dbReference>
<dbReference type="SUPFAM" id="SSF50022">
    <property type="entry name" value="ISP domain"/>
    <property type="match status" value="1"/>
</dbReference>
<dbReference type="CDD" id="cd03479">
    <property type="entry name" value="Rieske_RO_Alpha_PhDO_like"/>
    <property type="match status" value="1"/>
</dbReference>
<evidence type="ECO:0000256" key="1">
    <source>
        <dbReference type="ARBA" id="ARBA00022714"/>
    </source>
</evidence>
<dbReference type="RefSeq" id="WP_100381072.1">
    <property type="nucleotide sequence ID" value="NZ_LT629750.1"/>
</dbReference>
<feature type="domain" description="Rieske" evidence="6">
    <location>
        <begin position="41"/>
        <end position="145"/>
    </location>
</feature>
<gene>
    <name evidence="7" type="ORF">SAMN05444158_2197</name>
</gene>
<dbReference type="PROSITE" id="PS00570">
    <property type="entry name" value="RING_HYDROXYL_ALPHA"/>
    <property type="match status" value="1"/>
</dbReference>
<evidence type="ECO:0000313" key="7">
    <source>
        <dbReference type="EMBL" id="SDS48268.1"/>
    </source>
</evidence>
<dbReference type="GO" id="GO:0016491">
    <property type="term" value="F:oxidoreductase activity"/>
    <property type="evidence" value="ECO:0007669"/>
    <property type="project" value="UniProtKB-KW"/>
</dbReference>
<proteinExistence type="predicted"/>
<dbReference type="GO" id="GO:0005506">
    <property type="term" value="F:iron ion binding"/>
    <property type="evidence" value="ECO:0007669"/>
    <property type="project" value="InterPro"/>
</dbReference>
<evidence type="ECO:0000313" key="8">
    <source>
        <dbReference type="Proteomes" id="UP000243904"/>
    </source>
</evidence>
<dbReference type="EMBL" id="LT629750">
    <property type="protein sequence ID" value="SDS48268.1"/>
    <property type="molecule type" value="Genomic_DNA"/>
</dbReference>
<evidence type="ECO:0000259" key="6">
    <source>
        <dbReference type="PROSITE" id="PS51296"/>
    </source>
</evidence>
<reference evidence="8" key="1">
    <citation type="submission" date="2016-10" db="EMBL/GenBank/DDBJ databases">
        <authorList>
            <person name="Varghese N."/>
            <person name="Submissions S."/>
        </authorList>
    </citation>
    <scope>NUCLEOTIDE SEQUENCE [LARGE SCALE GENOMIC DNA]</scope>
    <source>
        <strain evidence="8">GAS369</strain>
    </source>
</reference>
<dbReference type="PANTHER" id="PTHR21266">
    <property type="entry name" value="IRON-SULFUR DOMAIN CONTAINING PROTEIN"/>
    <property type="match status" value="1"/>
</dbReference>
<dbReference type="PROSITE" id="PS51296">
    <property type="entry name" value="RIESKE"/>
    <property type="match status" value="1"/>
</dbReference>
<dbReference type="InterPro" id="IPR050584">
    <property type="entry name" value="Cholesterol_7-desaturase"/>
</dbReference>
<organism evidence="7 8">
    <name type="scientific">Bradyrhizobium canariense</name>
    <dbReference type="NCBI Taxonomy" id="255045"/>
    <lineage>
        <taxon>Bacteria</taxon>
        <taxon>Pseudomonadati</taxon>
        <taxon>Pseudomonadota</taxon>
        <taxon>Alphaproteobacteria</taxon>
        <taxon>Hyphomicrobiales</taxon>
        <taxon>Nitrobacteraceae</taxon>
        <taxon>Bradyrhizobium</taxon>
    </lineage>
</organism>
<dbReference type="Proteomes" id="UP000243904">
    <property type="component" value="Chromosome I"/>
</dbReference>
<dbReference type="InterPro" id="IPR017941">
    <property type="entry name" value="Rieske_2Fe-2S"/>
</dbReference>
<dbReference type="CDD" id="cd08878">
    <property type="entry name" value="RHO_alpha_C_DMO-like"/>
    <property type="match status" value="1"/>
</dbReference>
<dbReference type="Gene3D" id="2.102.10.10">
    <property type="entry name" value="Rieske [2Fe-2S] iron-sulphur domain"/>
    <property type="match status" value="1"/>
</dbReference>
<dbReference type="SUPFAM" id="SSF55961">
    <property type="entry name" value="Bet v1-like"/>
    <property type="match status" value="1"/>
</dbReference>
<dbReference type="GO" id="GO:0051537">
    <property type="term" value="F:2 iron, 2 sulfur cluster binding"/>
    <property type="evidence" value="ECO:0007669"/>
    <property type="project" value="UniProtKB-KW"/>
</dbReference>
<keyword evidence="5" id="KW-0411">Iron-sulfur</keyword>
<keyword evidence="8" id="KW-1185">Reference proteome</keyword>
<keyword evidence="3" id="KW-0560">Oxidoreductase</keyword>
<keyword evidence="1" id="KW-0001">2Fe-2S</keyword>
<sequence>MAKAKRPPFGGFYNQPSIEDDAELTRVGPGTPCGNYLRRFWQPIAMVSEVKDMPIPVRALGEDLVLFRDKSGRLGLVHKRCSHRGTSLEYGIIGEQGIRCAYHGWAFDIDGTVLETPSEPQGSRLREAVCQGAYRTHEFAGLVFAYMGPPEETPDFPVYDTLVWPDGNHLVPYKLDMPCNWLQVHENAADPIHTAYLHSIVTGVQFTPAFAELPTIEFLDTPLGLLSVATRRVGEQLWIRASDVILPNVAQFGTGFVDGSKEKFALCAAFTRWIVPLDDTNCIVIGVRHFNDVIDPLKQGREDQIGLGKIDLMGQTDERPYAERQKSPGDWDAMVAQGPITVHRNENLSSTDKGVAQLRRQIRTGVRALQAGGLPAQPRRYGKGIVPTYNNETILRVPRLRGDDVALIRNFGHMVCNAAIESAELPPGPRQRHVEDVVRAMQDQGAFYVQANDRSSLEPANV</sequence>
<dbReference type="InterPro" id="IPR015881">
    <property type="entry name" value="ARHD_Rieske_2Fe_2S"/>
</dbReference>
<evidence type="ECO:0000256" key="5">
    <source>
        <dbReference type="ARBA" id="ARBA00023014"/>
    </source>
</evidence>